<evidence type="ECO:0000256" key="6">
    <source>
        <dbReference type="ARBA" id="ARBA00022692"/>
    </source>
</evidence>
<feature type="repeat" description="Solcar" evidence="14">
    <location>
        <begin position="12"/>
        <end position="80"/>
    </location>
</feature>
<dbReference type="InterPro" id="IPR002067">
    <property type="entry name" value="MCP"/>
</dbReference>
<evidence type="ECO:0000256" key="8">
    <source>
        <dbReference type="ARBA" id="ARBA00022792"/>
    </source>
</evidence>
<comment type="caution">
    <text evidence="16">Lacks conserved residue(s) required for the propagation of feature annotation.</text>
</comment>
<proteinExistence type="inferred from homology"/>
<dbReference type="HOGENOM" id="CLU_015166_12_0_1"/>
<dbReference type="GO" id="GO:0005743">
    <property type="term" value="C:mitochondrial inner membrane"/>
    <property type="evidence" value="ECO:0007669"/>
    <property type="project" value="UniProtKB-SubCell"/>
</dbReference>
<reference evidence="17 18" key="1">
    <citation type="submission" date="2014-02" db="EMBL/GenBank/DDBJ databases">
        <title>Single nucleus genome sequencing reveals high similarity among nuclei of an endomycorrhizal fungus.</title>
        <authorList>
            <person name="Lin K."/>
            <person name="Geurts R."/>
            <person name="Zhang Z."/>
            <person name="Limpens E."/>
            <person name="Saunders D.G."/>
            <person name="Mu D."/>
            <person name="Pang E."/>
            <person name="Cao H."/>
            <person name="Cha H."/>
            <person name="Lin T."/>
            <person name="Zhou Q."/>
            <person name="Shang Y."/>
            <person name="Li Y."/>
            <person name="Ivanov S."/>
            <person name="Sharma T."/>
            <person name="Velzen R.V."/>
            <person name="Ruijter N.D."/>
            <person name="Aanen D.K."/>
            <person name="Win J."/>
            <person name="Kamoun S."/>
            <person name="Bisseling T."/>
            <person name="Huang S."/>
        </authorList>
    </citation>
    <scope>NUCLEOTIDE SEQUENCE [LARGE SCALE GENOMIC DNA]</scope>
    <source>
        <strain evidence="18">DAOM197198w</strain>
    </source>
</reference>
<comment type="subunit">
    <text evidence="3 16">Monomer.</text>
</comment>
<evidence type="ECO:0000256" key="9">
    <source>
        <dbReference type="ARBA" id="ARBA00022989"/>
    </source>
</evidence>
<evidence type="ECO:0000256" key="16">
    <source>
        <dbReference type="RuleBase" id="RU368008"/>
    </source>
</evidence>
<dbReference type="AlphaFoldDB" id="A0A015JGD2"/>
<organism evidence="17 18">
    <name type="scientific">Rhizophagus irregularis (strain DAOM 197198w)</name>
    <name type="common">Glomus intraradices</name>
    <dbReference type="NCBI Taxonomy" id="1432141"/>
    <lineage>
        <taxon>Eukaryota</taxon>
        <taxon>Fungi</taxon>
        <taxon>Fungi incertae sedis</taxon>
        <taxon>Mucoromycota</taxon>
        <taxon>Glomeromycotina</taxon>
        <taxon>Glomeromycetes</taxon>
        <taxon>Glomerales</taxon>
        <taxon>Glomeraceae</taxon>
        <taxon>Rhizophagus</taxon>
    </lineage>
</organism>
<evidence type="ECO:0000256" key="12">
    <source>
        <dbReference type="ARBA" id="ARBA00024143"/>
    </source>
</evidence>
<dbReference type="InterPro" id="IPR002113">
    <property type="entry name" value="ADT_euk_type"/>
</dbReference>
<feature type="repeat" description="Solcar" evidence="14">
    <location>
        <begin position="93"/>
        <end position="175"/>
    </location>
</feature>
<evidence type="ECO:0000256" key="2">
    <source>
        <dbReference type="ARBA" id="ARBA00006375"/>
    </source>
</evidence>
<dbReference type="InterPro" id="IPR023395">
    <property type="entry name" value="MCP_dom_sf"/>
</dbReference>
<comment type="caution">
    <text evidence="17">The sequence shown here is derived from an EMBL/GenBank/DDBJ whole genome shotgun (WGS) entry which is preliminary data.</text>
</comment>
<keyword evidence="11 14" id="KW-0472">Membrane</keyword>
<dbReference type="PANTHER" id="PTHR45635">
    <property type="entry name" value="ADP,ATP CARRIER PROTEIN 1-RELATED-RELATED"/>
    <property type="match status" value="1"/>
</dbReference>
<comment type="similarity">
    <text evidence="2 15">Belongs to the mitochondrial carrier (TC 2.A.29) family.</text>
</comment>
<evidence type="ECO:0000256" key="1">
    <source>
        <dbReference type="ARBA" id="ARBA00004448"/>
    </source>
</evidence>
<dbReference type="GO" id="GO:1990544">
    <property type="term" value="P:mitochondrial ATP transmembrane transport"/>
    <property type="evidence" value="ECO:0007669"/>
    <property type="project" value="InterPro"/>
</dbReference>
<dbReference type="PRINTS" id="PR00927">
    <property type="entry name" value="ADPTRNSLCASE"/>
</dbReference>
<dbReference type="GO" id="GO:0005471">
    <property type="term" value="F:ATP:ADP antiporter activity"/>
    <property type="evidence" value="ECO:0007669"/>
    <property type="project" value="UniProtKB-UniRule"/>
</dbReference>
<comment type="catalytic activity">
    <reaction evidence="12">
        <text>ADP(in) + ATP(out) = ADP(out) + ATP(in)</text>
        <dbReference type="Rhea" id="RHEA:34999"/>
        <dbReference type="ChEBI" id="CHEBI:30616"/>
        <dbReference type="ChEBI" id="CHEBI:456216"/>
    </reaction>
    <physiologicalReaction direction="left-to-right" evidence="12">
        <dbReference type="Rhea" id="RHEA:35000"/>
    </physiologicalReaction>
</comment>
<protein>
    <recommendedName>
        <fullName evidence="16">ADP/ATP translocase</fullName>
    </recommendedName>
    <alternativeName>
        <fullName evidence="16">ADP,ATP carrier protein</fullName>
    </alternativeName>
</protein>
<keyword evidence="10" id="KW-0496">Mitochondrion</keyword>
<comment type="function">
    <text evidence="13">ADP:ATP antiporter that mediates import of ADP into the mitochondrial matrix for ATP synthesis, and export of ATP out to fuel the cell. Cycles between the cytoplasmic-open state (c-state) and the matrix-open state (m-state): operates by the alternating access mechanism with a single substrate-binding site intermittently exposed to either the cytosolic (c-state) or matrix (m-state) side of the inner mitochondrial membrane.</text>
</comment>
<dbReference type="EMBL" id="JEMT01019485">
    <property type="protein sequence ID" value="EXX66135.1"/>
    <property type="molecule type" value="Genomic_DNA"/>
</dbReference>
<dbReference type="Gene3D" id="1.50.40.10">
    <property type="entry name" value="Mitochondrial carrier domain"/>
    <property type="match status" value="2"/>
</dbReference>
<dbReference type="PRINTS" id="PR00926">
    <property type="entry name" value="MITOCARRIER"/>
</dbReference>
<name>A0A015JGD2_RHIIW</name>
<evidence type="ECO:0000313" key="18">
    <source>
        <dbReference type="Proteomes" id="UP000022910"/>
    </source>
</evidence>
<feature type="transmembrane region" description="Helical" evidence="16">
    <location>
        <begin position="91"/>
        <end position="112"/>
    </location>
</feature>
<evidence type="ECO:0000256" key="14">
    <source>
        <dbReference type="PROSITE-ProRule" id="PRU00282"/>
    </source>
</evidence>
<dbReference type="SUPFAM" id="SSF103506">
    <property type="entry name" value="Mitochondrial carrier"/>
    <property type="match status" value="2"/>
</dbReference>
<dbReference type="Pfam" id="PF00153">
    <property type="entry name" value="Mito_carr"/>
    <property type="match status" value="2"/>
</dbReference>
<dbReference type="InterPro" id="IPR018108">
    <property type="entry name" value="MCP_transmembrane"/>
</dbReference>
<evidence type="ECO:0000256" key="7">
    <source>
        <dbReference type="ARBA" id="ARBA00022737"/>
    </source>
</evidence>
<dbReference type="GO" id="GO:0140021">
    <property type="term" value="P:mitochondrial ADP transmembrane transport"/>
    <property type="evidence" value="ECO:0007669"/>
    <property type="project" value="InterPro"/>
</dbReference>
<keyword evidence="9 16" id="KW-1133">Transmembrane helix</keyword>
<accession>A0A015JGD2</accession>
<keyword evidence="4 15" id="KW-0813">Transport</keyword>
<keyword evidence="5" id="KW-0050">Antiport</keyword>
<evidence type="ECO:0000256" key="5">
    <source>
        <dbReference type="ARBA" id="ARBA00022449"/>
    </source>
</evidence>
<evidence type="ECO:0000256" key="3">
    <source>
        <dbReference type="ARBA" id="ARBA00011245"/>
    </source>
</evidence>
<dbReference type="OrthoDB" id="270584at2759"/>
<evidence type="ECO:0000256" key="4">
    <source>
        <dbReference type="ARBA" id="ARBA00022448"/>
    </source>
</evidence>
<keyword evidence="8" id="KW-0999">Mitochondrion inner membrane</keyword>
<evidence type="ECO:0000256" key="13">
    <source>
        <dbReference type="ARBA" id="ARBA00045250"/>
    </source>
</evidence>
<dbReference type="PANTHER" id="PTHR45635:SF14">
    <property type="entry name" value="ADP_ATP TRANSLOCASE"/>
    <property type="match status" value="1"/>
</dbReference>
<dbReference type="STRING" id="1432141.A0A015JGD2"/>
<keyword evidence="6 14" id="KW-0812">Transmembrane</keyword>
<sequence length="186" mass="20161">MSGEKKTTKSSSSFLADFLMGGVSAAVSKTAAAPIERVKLLIQNQDEMLKSGRLATPYKGIGECFTRTIKEEGFISLWRGNGMQSFWFQHFMRRFLLGWSVTIGAGLASYPIDTIRRRMMMTSGEAVKYKSSLHAFKEIIAKEGPKSLFKGAGANILRAIAGAGVLAGYDKLQVIFLGKAYSGGSG</sequence>
<comment type="function">
    <text evidence="16">Catalyzes the exchange of ADP and ATP across the membrane.</text>
</comment>
<evidence type="ECO:0000256" key="11">
    <source>
        <dbReference type="ARBA" id="ARBA00023136"/>
    </source>
</evidence>
<gene>
    <name evidence="17" type="ORF">RirG_126720</name>
</gene>
<evidence type="ECO:0000256" key="10">
    <source>
        <dbReference type="ARBA" id="ARBA00023128"/>
    </source>
</evidence>
<comment type="subcellular location">
    <subcellularLocation>
        <location evidence="16">Membrane</location>
        <topology evidence="16">Multi-pass membrane protein</topology>
    </subcellularLocation>
    <subcellularLocation>
        <location evidence="1">Mitochondrion inner membrane</location>
        <topology evidence="1">Multi-pass membrane protein</topology>
    </subcellularLocation>
</comment>
<keyword evidence="7" id="KW-0677">Repeat</keyword>
<keyword evidence="18" id="KW-1185">Reference proteome</keyword>
<dbReference type="PROSITE" id="PS50920">
    <property type="entry name" value="SOLCAR"/>
    <property type="match status" value="2"/>
</dbReference>
<evidence type="ECO:0000256" key="15">
    <source>
        <dbReference type="RuleBase" id="RU000488"/>
    </source>
</evidence>
<evidence type="ECO:0000313" key="17">
    <source>
        <dbReference type="EMBL" id="EXX66135.1"/>
    </source>
</evidence>
<dbReference type="Proteomes" id="UP000022910">
    <property type="component" value="Unassembled WGS sequence"/>
</dbReference>